<gene>
    <name evidence="1" type="ORF">H6A34_06425</name>
</gene>
<dbReference type="Proteomes" id="UP000706891">
    <property type="component" value="Unassembled WGS sequence"/>
</dbReference>
<organism evidence="1 2">
    <name type="scientific">Marseilla massiliensis</name>
    <dbReference type="NCBI Taxonomy" id="1841864"/>
    <lineage>
        <taxon>Bacteria</taxon>
        <taxon>Pseudomonadati</taxon>
        <taxon>Bacteroidota</taxon>
        <taxon>Bacteroidia</taxon>
        <taxon>Bacteroidales</taxon>
        <taxon>Prevotellaceae</taxon>
        <taxon>Marseilla</taxon>
    </lineage>
</organism>
<name>A0A938WT01_9BACT</name>
<evidence type="ECO:0000313" key="2">
    <source>
        <dbReference type="Proteomes" id="UP000706891"/>
    </source>
</evidence>
<dbReference type="AlphaFoldDB" id="A0A938WT01"/>
<evidence type="ECO:0000313" key="1">
    <source>
        <dbReference type="EMBL" id="MBM6673507.1"/>
    </source>
</evidence>
<protein>
    <submittedName>
        <fullName evidence="1">Uncharacterized protein</fullName>
    </submittedName>
</protein>
<reference evidence="1" key="2">
    <citation type="journal article" date="2021" name="Sci. Rep.">
        <title>The distribution of antibiotic resistance genes in chicken gut microbiota commensals.</title>
        <authorList>
            <person name="Juricova H."/>
            <person name="Matiasovicova J."/>
            <person name="Kubasova T."/>
            <person name="Cejkova D."/>
            <person name="Rychlik I."/>
        </authorList>
    </citation>
    <scope>NUCLEOTIDE SEQUENCE</scope>
    <source>
        <strain evidence="1">An824</strain>
    </source>
</reference>
<sequence length="77" mass="9143">MKKTEAYSTLHEIRLRKETILSEIRNDNQQISILWKDLFRKPEPRKKGFTLANVMNTGAGLVDGFMLAWKLYRKFKK</sequence>
<keyword evidence="2" id="KW-1185">Reference proteome</keyword>
<dbReference type="RefSeq" id="WP_021949102.1">
    <property type="nucleotide sequence ID" value="NZ_JACJJG010000024.1"/>
</dbReference>
<proteinExistence type="predicted"/>
<dbReference type="EMBL" id="JACJJG010000024">
    <property type="protein sequence ID" value="MBM6673507.1"/>
    <property type="molecule type" value="Genomic_DNA"/>
</dbReference>
<reference evidence="1" key="1">
    <citation type="submission" date="2020-08" db="EMBL/GenBank/DDBJ databases">
        <authorList>
            <person name="Cejkova D."/>
            <person name="Kubasova T."/>
            <person name="Jahodarova E."/>
            <person name="Rychlik I."/>
        </authorList>
    </citation>
    <scope>NUCLEOTIDE SEQUENCE</scope>
    <source>
        <strain evidence="1">An824</strain>
    </source>
</reference>
<accession>A0A938WT01</accession>
<comment type="caution">
    <text evidence="1">The sequence shown here is derived from an EMBL/GenBank/DDBJ whole genome shotgun (WGS) entry which is preliminary data.</text>
</comment>